<organism evidence="2">
    <name type="scientific">marine metagenome</name>
    <dbReference type="NCBI Taxonomy" id="408172"/>
    <lineage>
        <taxon>unclassified sequences</taxon>
        <taxon>metagenomes</taxon>
        <taxon>ecological metagenomes</taxon>
    </lineage>
</organism>
<dbReference type="EMBL" id="UINC01093328">
    <property type="protein sequence ID" value="SVC47667.1"/>
    <property type="molecule type" value="Genomic_DNA"/>
</dbReference>
<evidence type="ECO:0000313" key="2">
    <source>
        <dbReference type="EMBL" id="SVC47667.1"/>
    </source>
</evidence>
<feature type="region of interest" description="Disordered" evidence="1">
    <location>
        <begin position="1"/>
        <end position="22"/>
    </location>
</feature>
<sequence>MADEESNKVTIDEKEYDSEKLSEEAKGQIVNLQVVDQEIASLQQKLAIAQTARNTYAAALNRELPEED</sequence>
<evidence type="ECO:0000256" key="1">
    <source>
        <dbReference type="SAM" id="MobiDB-lite"/>
    </source>
</evidence>
<name>A0A382MIT9_9ZZZZ</name>
<dbReference type="InterPro" id="IPR045615">
    <property type="entry name" value="DUF6447"/>
</dbReference>
<accession>A0A382MIT9</accession>
<protein>
    <submittedName>
        <fullName evidence="2">Uncharacterized protein</fullName>
    </submittedName>
</protein>
<proteinExistence type="predicted"/>
<dbReference type="Pfam" id="PF20045">
    <property type="entry name" value="DUF6447"/>
    <property type="match status" value="1"/>
</dbReference>
<dbReference type="AlphaFoldDB" id="A0A382MIT9"/>
<reference evidence="2" key="1">
    <citation type="submission" date="2018-05" db="EMBL/GenBank/DDBJ databases">
        <authorList>
            <person name="Lanie J.A."/>
            <person name="Ng W.-L."/>
            <person name="Kazmierczak K.M."/>
            <person name="Andrzejewski T.M."/>
            <person name="Davidsen T.M."/>
            <person name="Wayne K.J."/>
            <person name="Tettelin H."/>
            <person name="Glass J.I."/>
            <person name="Rusch D."/>
            <person name="Podicherti R."/>
            <person name="Tsui H.-C.T."/>
            <person name="Winkler M.E."/>
        </authorList>
    </citation>
    <scope>NUCLEOTIDE SEQUENCE</scope>
</reference>
<gene>
    <name evidence="2" type="ORF">METZ01_LOCUS300521</name>
</gene>